<name>A0ABY6Z177_9BACL</name>
<evidence type="ECO:0000256" key="1">
    <source>
        <dbReference type="ARBA" id="ARBA00008635"/>
    </source>
</evidence>
<organism evidence="3 4">
    <name type="scientific">Alicyclobacillus dauci</name>
    <dbReference type="NCBI Taxonomy" id="1475485"/>
    <lineage>
        <taxon>Bacteria</taxon>
        <taxon>Bacillati</taxon>
        <taxon>Bacillota</taxon>
        <taxon>Bacilli</taxon>
        <taxon>Bacillales</taxon>
        <taxon>Alicyclobacillaceae</taxon>
        <taxon>Alicyclobacillus</taxon>
    </lineage>
</organism>
<sequence>MPKADSFIQSFLMHRNVLGGVLDNLTDKDLDFHPWDGAFSTADLVWHMLSSTYTFASTAASGAIGERPEKPVFTSIDELKNAAREWTEKTVETIRSMSDEQFNVSIDTTKMIGRDVTAGQLLSIMRDHEIHHKGQLFVYARLCGAQKLPLFIHAG</sequence>
<dbReference type="RefSeq" id="WP_268043994.1">
    <property type="nucleotide sequence ID" value="NZ_CP104064.1"/>
</dbReference>
<proteinExistence type="inferred from homology"/>
<protein>
    <submittedName>
        <fullName evidence="3">DinB family protein</fullName>
    </submittedName>
</protein>
<dbReference type="InterPro" id="IPR007837">
    <property type="entry name" value="DinB"/>
</dbReference>
<keyword evidence="2" id="KW-0479">Metal-binding</keyword>
<accession>A0ABY6Z177</accession>
<keyword evidence="4" id="KW-1185">Reference proteome</keyword>
<dbReference type="InterPro" id="IPR034660">
    <property type="entry name" value="DinB/YfiT-like"/>
</dbReference>
<dbReference type="Gene3D" id="1.20.120.450">
    <property type="entry name" value="dinb family like domain"/>
    <property type="match status" value="1"/>
</dbReference>
<dbReference type="Pfam" id="PF05163">
    <property type="entry name" value="DinB"/>
    <property type="match status" value="1"/>
</dbReference>
<dbReference type="EMBL" id="CP104064">
    <property type="protein sequence ID" value="WAH36634.1"/>
    <property type="molecule type" value="Genomic_DNA"/>
</dbReference>
<dbReference type="SUPFAM" id="SSF109854">
    <property type="entry name" value="DinB/YfiT-like putative metalloenzymes"/>
    <property type="match status" value="1"/>
</dbReference>
<evidence type="ECO:0000313" key="3">
    <source>
        <dbReference type="EMBL" id="WAH36634.1"/>
    </source>
</evidence>
<reference evidence="3" key="1">
    <citation type="submission" date="2022-08" db="EMBL/GenBank/DDBJ databases">
        <title>Alicyclobacillus dauci DSM2870, complete genome.</title>
        <authorList>
            <person name="Wang Q."/>
            <person name="Cai R."/>
            <person name="Wang Z."/>
        </authorList>
    </citation>
    <scope>NUCLEOTIDE SEQUENCE</scope>
    <source>
        <strain evidence="3">DSM 28700</strain>
    </source>
</reference>
<comment type="similarity">
    <text evidence="1">Belongs to the DinB family.</text>
</comment>
<evidence type="ECO:0000256" key="2">
    <source>
        <dbReference type="ARBA" id="ARBA00022723"/>
    </source>
</evidence>
<evidence type="ECO:0000313" key="4">
    <source>
        <dbReference type="Proteomes" id="UP001164803"/>
    </source>
</evidence>
<gene>
    <name evidence="3" type="ORF">NZD86_21045</name>
</gene>
<dbReference type="Proteomes" id="UP001164803">
    <property type="component" value="Chromosome"/>
</dbReference>